<feature type="domain" description="Aminotransferase class I/classII large" evidence="2">
    <location>
        <begin position="41"/>
        <end position="361"/>
    </location>
</feature>
<comment type="cofactor">
    <cofactor evidence="1">
        <name>pyridoxal 5'-phosphate</name>
        <dbReference type="ChEBI" id="CHEBI:597326"/>
    </cofactor>
</comment>
<keyword evidence="1 3" id="KW-0032">Aminotransferase</keyword>
<dbReference type="InterPro" id="IPR015422">
    <property type="entry name" value="PyrdxlP-dep_Trfase_small"/>
</dbReference>
<dbReference type="EMBL" id="JAZGQK010000041">
    <property type="protein sequence ID" value="MEE6263684.1"/>
    <property type="molecule type" value="Genomic_DNA"/>
</dbReference>
<sequence>MTVFASSPITALVDVPVRYDLAESTCPPLTTGALAEAAALADLPLGYGTSRGDTKLRELIAADAGVRPDQVLVTVGGIEAMFLLAQATCGPGDRVLLATPCFPPARTVPEGLGARVEVLPLSFDDGYRLPLDRLARTLTPDTRLVSVASPQNPSGVRFTDEELRTLLAVVAERAPDAVLLVDETYRAATYGDAPVPSSAATLSPRIVTCSSISKAHGAPGLRIGWLTTTDPDLYERLREAKFVTTIACSTLDEYFATRVLRRQAELLRPRARRLRDALDELVDWTRHHRLEIVLPDGGAMCCLRLPADRFTDDAVPEFHARLAARDTRVAPGSWFGESDRVFRLGFGHLPPDEFSAALDRLADALPRQRSAAPTAA</sequence>
<name>A0ABU7S3S7_9ACTN</name>
<dbReference type="RefSeq" id="WP_331218316.1">
    <property type="nucleotide sequence ID" value="NZ_JAZGQK010000037.1"/>
</dbReference>
<dbReference type="InterPro" id="IPR004839">
    <property type="entry name" value="Aminotransferase_I/II_large"/>
</dbReference>
<dbReference type="InterPro" id="IPR004838">
    <property type="entry name" value="NHTrfase_class1_PyrdxlP-BS"/>
</dbReference>
<dbReference type="Proteomes" id="UP001332243">
    <property type="component" value="Unassembled WGS sequence"/>
</dbReference>
<dbReference type="InterPro" id="IPR015421">
    <property type="entry name" value="PyrdxlP-dep_Trfase_major"/>
</dbReference>
<comment type="similarity">
    <text evidence="1">Belongs to the class-I pyridoxal-phosphate-dependent aminotransferase family.</text>
</comment>
<dbReference type="EC" id="2.6.1.-" evidence="1"/>
<keyword evidence="1" id="KW-0808">Transferase</keyword>
<comment type="caution">
    <text evidence="3">The sequence shown here is derived from an EMBL/GenBank/DDBJ whole genome shotgun (WGS) entry which is preliminary data.</text>
</comment>
<evidence type="ECO:0000313" key="4">
    <source>
        <dbReference type="EMBL" id="MEE6263684.1"/>
    </source>
</evidence>
<evidence type="ECO:0000313" key="3">
    <source>
        <dbReference type="EMBL" id="MEE6263418.1"/>
    </source>
</evidence>
<evidence type="ECO:0000259" key="2">
    <source>
        <dbReference type="Pfam" id="PF00155"/>
    </source>
</evidence>
<proteinExistence type="inferred from homology"/>
<dbReference type="GO" id="GO:0008483">
    <property type="term" value="F:transaminase activity"/>
    <property type="evidence" value="ECO:0007669"/>
    <property type="project" value="UniProtKB-KW"/>
</dbReference>
<dbReference type="PROSITE" id="PS00105">
    <property type="entry name" value="AA_TRANSFER_CLASS_1"/>
    <property type="match status" value="1"/>
</dbReference>
<dbReference type="CDD" id="cd00609">
    <property type="entry name" value="AAT_like"/>
    <property type="match status" value="1"/>
</dbReference>
<dbReference type="Gene3D" id="3.90.1150.10">
    <property type="entry name" value="Aspartate Aminotransferase, domain 1"/>
    <property type="match status" value="1"/>
</dbReference>
<dbReference type="EMBL" id="JAZGQK010000037">
    <property type="protein sequence ID" value="MEE6263418.1"/>
    <property type="molecule type" value="Genomic_DNA"/>
</dbReference>
<dbReference type="InterPro" id="IPR015424">
    <property type="entry name" value="PyrdxlP-dep_Trfase"/>
</dbReference>
<accession>A0ABU7S3S7</accession>
<dbReference type="PANTHER" id="PTHR43510:SF1">
    <property type="entry name" value="AMINOTRANSFERASE FUNCTION, HYPOTHETICAL (EUROFUNG)"/>
    <property type="match status" value="1"/>
</dbReference>
<evidence type="ECO:0000256" key="1">
    <source>
        <dbReference type="RuleBase" id="RU000481"/>
    </source>
</evidence>
<gene>
    <name evidence="3" type="ORF">V1633_33565</name>
    <name evidence="4" type="ORF">V1633_34960</name>
</gene>
<evidence type="ECO:0000313" key="5">
    <source>
        <dbReference type="Proteomes" id="UP001332243"/>
    </source>
</evidence>
<reference evidence="3 5" key="1">
    <citation type="submission" date="2024-01" db="EMBL/GenBank/DDBJ databases">
        <title>Genome insights into Plantactinospora sonchi sp. nov.</title>
        <authorList>
            <person name="Wang L."/>
        </authorList>
    </citation>
    <scope>NUCLEOTIDE SEQUENCE [LARGE SCALE GENOMIC DNA]</scope>
    <source>
        <strain evidence="3 5">NEAU-QY2</strain>
    </source>
</reference>
<dbReference type="SUPFAM" id="SSF53383">
    <property type="entry name" value="PLP-dependent transferases"/>
    <property type="match status" value="1"/>
</dbReference>
<dbReference type="PANTHER" id="PTHR43510">
    <property type="entry name" value="AMINOTRANSFERASE FUNCTION, HYPOTHETICAL (EUROFUNG)"/>
    <property type="match status" value="1"/>
</dbReference>
<dbReference type="Pfam" id="PF00155">
    <property type="entry name" value="Aminotran_1_2"/>
    <property type="match status" value="1"/>
</dbReference>
<dbReference type="Gene3D" id="3.40.640.10">
    <property type="entry name" value="Type I PLP-dependent aspartate aminotransferase-like (Major domain)"/>
    <property type="match status" value="1"/>
</dbReference>
<organism evidence="3 5">
    <name type="scientific">Plantactinospora sonchi</name>
    <dbReference type="NCBI Taxonomy" id="1544735"/>
    <lineage>
        <taxon>Bacteria</taxon>
        <taxon>Bacillati</taxon>
        <taxon>Actinomycetota</taxon>
        <taxon>Actinomycetes</taxon>
        <taxon>Micromonosporales</taxon>
        <taxon>Micromonosporaceae</taxon>
        <taxon>Plantactinospora</taxon>
    </lineage>
</organism>
<protein>
    <recommendedName>
        <fullName evidence="1">Aminotransferase</fullName>
        <ecNumber evidence="1">2.6.1.-</ecNumber>
    </recommendedName>
</protein>
<keyword evidence="5" id="KW-1185">Reference proteome</keyword>